<dbReference type="AlphaFoldDB" id="A0A1T4KNN6"/>
<dbReference type="EMBL" id="FUWM01000006">
    <property type="protein sequence ID" value="SJZ43978.1"/>
    <property type="molecule type" value="Genomic_DNA"/>
</dbReference>
<dbReference type="OrthoDB" id="2111017at2"/>
<dbReference type="Proteomes" id="UP000190625">
    <property type="component" value="Unassembled WGS sequence"/>
</dbReference>
<accession>A0A1T4KNN6</accession>
<dbReference type="RefSeq" id="WP_078809341.1">
    <property type="nucleotide sequence ID" value="NZ_FUWM01000006.1"/>
</dbReference>
<proteinExistence type="predicted"/>
<dbReference type="InterPro" id="IPR058355">
    <property type="entry name" value="DUF8042"/>
</dbReference>
<sequence length="191" mass="22148">MKVYLNGQAIKELSNLNNIEKVLNGIYSRLNDEIIINISVNDVKVNESYLIEGNYDLNQISNIKFKTKKTNKLIQETLKQADEYLPKLKKGIIKTTELFRQGNIEEGNQKYQLCLEGLEWYTDALESILSLISNDQLKEEGKNKLTNINTILVDIMKAFQNEDMVFVADLLEYEIVDFIDELVEFNKKLMD</sequence>
<organism evidence="2 3">
    <name type="scientific">Selenihalanaerobacter shriftii</name>
    <dbReference type="NCBI Taxonomy" id="142842"/>
    <lineage>
        <taxon>Bacteria</taxon>
        <taxon>Bacillati</taxon>
        <taxon>Bacillota</taxon>
        <taxon>Clostridia</taxon>
        <taxon>Halanaerobiales</taxon>
        <taxon>Halobacteroidaceae</taxon>
        <taxon>Selenihalanaerobacter</taxon>
    </lineage>
</organism>
<dbReference type="Pfam" id="PF26154">
    <property type="entry name" value="DUF8042"/>
    <property type="match status" value="1"/>
</dbReference>
<feature type="domain" description="DUF8042" evidence="1">
    <location>
        <begin position="76"/>
        <end position="176"/>
    </location>
</feature>
<protein>
    <recommendedName>
        <fullName evidence="1">DUF8042 domain-containing protein</fullName>
    </recommendedName>
</protein>
<evidence type="ECO:0000313" key="3">
    <source>
        <dbReference type="Proteomes" id="UP000190625"/>
    </source>
</evidence>
<evidence type="ECO:0000313" key="2">
    <source>
        <dbReference type="EMBL" id="SJZ43978.1"/>
    </source>
</evidence>
<reference evidence="3" key="1">
    <citation type="submission" date="2017-02" db="EMBL/GenBank/DDBJ databases">
        <authorList>
            <person name="Varghese N."/>
            <person name="Submissions S."/>
        </authorList>
    </citation>
    <scope>NUCLEOTIDE SEQUENCE [LARGE SCALE GENOMIC DNA]</scope>
    <source>
        <strain evidence="3">ATCC BAA-73</strain>
    </source>
</reference>
<dbReference type="STRING" id="142842.SAMN02745118_00851"/>
<evidence type="ECO:0000259" key="1">
    <source>
        <dbReference type="Pfam" id="PF26154"/>
    </source>
</evidence>
<keyword evidence="3" id="KW-1185">Reference proteome</keyword>
<name>A0A1T4KNN6_9FIRM</name>
<gene>
    <name evidence="2" type="ORF">SAMN02745118_00851</name>
</gene>